<feature type="compositionally biased region" description="Low complexity" evidence="7">
    <location>
        <begin position="272"/>
        <end position="289"/>
    </location>
</feature>
<feature type="compositionally biased region" description="Polar residues" evidence="7">
    <location>
        <begin position="255"/>
        <end position="268"/>
    </location>
</feature>
<proteinExistence type="predicted"/>
<keyword evidence="10" id="KW-1185">Reference proteome</keyword>
<feature type="compositionally biased region" description="Polar residues" evidence="7">
    <location>
        <begin position="34"/>
        <end position="43"/>
    </location>
</feature>
<dbReference type="OrthoDB" id="4150019at2759"/>
<feature type="region of interest" description="Disordered" evidence="7">
    <location>
        <begin position="1"/>
        <end position="21"/>
    </location>
</feature>
<protein>
    <recommendedName>
        <fullName evidence="8">Zn(2)-C6 fungal-type domain-containing protein</fullName>
    </recommendedName>
</protein>
<evidence type="ECO:0000256" key="4">
    <source>
        <dbReference type="ARBA" id="ARBA00023125"/>
    </source>
</evidence>
<feature type="compositionally biased region" description="Polar residues" evidence="7">
    <location>
        <begin position="53"/>
        <end position="68"/>
    </location>
</feature>
<gene>
    <name evidence="9" type="ORF">GJ744_008784</name>
</gene>
<dbReference type="InterPro" id="IPR001138">
    <property type="entry name" value="Zn2Cys6_DnaBD"/>
</dbReference>
<feature type="compositionally biased region" description="Low complexity" evidence="7">
    <location>
        <begin position="162"/>
        <end position="173"/>
    </location>
</feature>
<organism evidence="9 10">
    <name type="scientific">Endocarpon pusillum</name>
    <dbReference type="NCBI Taxonomy" id="364733"/>
    <lineage>
        <taxon>Eukaryota</taxon>
        <taxon>Fungi</taxon>
        <taxon>Dikarya</taxon>
        <taxon>Ascomycota</taxon>
        <taxon>Pezizomycotina</taxon>
        <taxon>Eurotiomycetes</taxon>
        <taxon>Chaetothyriomycetidae</taxon>
        <taxon>Verrucariales</taxon>
        <taxon>Verrucariaceae</taxon>
        <taxon>Endocarpon</taxon>
    </lineage>
</organism>
<dbReference type="EMBL" id="JAACFV010000005">
    <property type="protein sequence ID" value="KAF7513490.1"/>
    <property type="molecule type" value="Genomic_DNA"/>
</dbReference>
<dbReference type="SMART" id="SM00066">
    <property type="entry name" value="GAL4"/>
    <property type="match status" value="1"/>
</dbReference>
<dbReference type="Pfam" id="PF00172">
    <property type="entry name" value="Zn_clus"/>
    <property type="match status" value="1"/>
</dbReference>
<evidence type="ECO:0000256" key="7">
    <source>
        <dbReference type="SAM" id="MobiDB-lite"/>
    </source>
</evidence>
<keyword evidence="5" id="KW-0804">Transcription</keyword>
<dbReference type="PANTHER" id="PTHR46910:SF3">
    <property type="entry name" value="HALOTOLERANCE PROTEIN 9-RELATED"/>
    <property type="match status" value="1"/>
</dbReference>
<feature type="domain" description="Zn(2)-C6 fungal-type" evidence="8">
    <location>
        <begin position="98"/>
        <end position="132"/>
    </location>
</feature>
<dbReference type="CDD" id="cd00067">
    <property type="entry name" value="GAL4"/>
    <property type="match status" value="1"/>
</dbReference>
<feature type="compositionally biased region" description="Polar residues" evidence="7">
    <location>
        <begin position="190"/>
        <end position="208"/>
    </location>
</feature>
<dbReference type="AlphaFoldDB" id="A0A8H7E9H9"/>
<evidence type="ECO:0000256" key="1">
    <source>
        <dbReference type="ARBA" id="ARBA00004123"/>
    </source>
</evidence>
<dbReference type="Proteomes" id="UP000606974">
    <property type="component" value="Unassembled WGS sequence"/>
</dbReference>
<keyword evidence="4" id="KW-0238">DNA-binding</keyword>
<dbReference type="PROSITE" id="PS50048">
    <property type="entry name" value="ZN2_CY6_FUNGAL_2"/>
    <property type="match status" value="1"/>
</dbReference>
<feature type="region of interest" description="Disordered" evidence="7">
    <location>
        <begin position="133"/>
        <end position="177"/>
    </location>
</feature>
<dbReference type="InterPro" id="IPR036864">
    <property type="entry name" value="Zn2-C6_fun-type_DNA-bd_sf"/>
</dbReference>
<accession>A0A8H7E9H9</accession>
<dbReference type="InterPro" id="IPR050987">
    <property type="entry name" value="AtrR-like"/>
</dbReference>
<feature type="region of interest" description="Disordered" evidence="7">
    <location>
        <begin position="34"/>
        <end position="87"/>
    </location>
</feature>
<dbReference type="GO" id="GO:0005634">
    <property type="term" value="C:nucleus"/>
    <property type="evidence" value="ECO:0007669"/>
    <property type="project" value="UniProtKB-SubCell"/>
</dbReference>
<feature type="compositionally biased region" description="Low complexity" evidence="7">
    <location>
        <begin position="72"/>
        <end position="82"/>
    </location>
</feature>
<dbReference type="PANTHER" id="PTHR46910">
    <property type="entry name" value="TRANSCRIPTION FACTOR PDR1"/>
    <property type="match status" value="1"/>
</dbReference>
<feature type="region of interest" description="Disordered" evidence="7">
    <location>
        <begin position="400"/>
        <end position="429"/>
    </location>
</feature>
<dbReference type="SUPFAM" id="SSF57701">
    <property type="entry name" value="Zn2/Cys6 DNA-binding domain"/>
    <property type="match status" value="1"/>
</dbReference>
<evidence type="ECO:0000313" key="9">
    <source>
        <dbReference type="EMBL" id="KAF7513490.1"/>
    </source>
</evidence>
<evidence type="ECO:0000313" key="10">
    <source>
        <dbReference type="Proteomes" id="UP000606974"/>
    </source>
</evidence>
<keyword evidence="6" id="KW-0539">Nucleus</keyword>
<evidence type="ECO:0000256" key="6">
    <source>
        <dbReference type="ARBA" id="ARBA00023242"/>
    </source>
</evidence>
<evidence type="ECO:0000256" key="3">
    <source>
        <dbReference type="ARBA" id="ARBA00023015"/>
    </source>
</evidence>
<evidence type="ECO:0000256" key="2">
    <source>
        <dbReference type="ARBA" id="ARBA00022723"/>
    </source>
</evidence>
<dbReference type="GO" id="GO:0008270">
    <property type="term" value="F:zinc ion binding"/>
    <property type="evidence" value="ECO:0007669"/>
    <property type="project" value="InterPro"/>
</dbReference>
<dbReference type="Gene3D" id="4.10.240.10">
    <property type="entry name" value="Zn(2)-C6 fungal-type DNA-binding domain"/>
    <property type="match status" value="1"/>
</dbReference>
<feature type="region of interest" description="Disordered" evidence="7">
    <location>
        <begin position="255"/>
        <end position="315"/>
    </location>
</feature>
<feature type="region of interest" description="Disordered" evidence="7">
    <location>
        <begin position="190"/>
        <end position="226"/>
    </location>
</feature>
<comment type="subcellular location">
    <subcellularLocation>
        <location evidence="1">Nucleus</location>
    </subcellularLocation>
</comment>
<dbReference type="PROSITE" id="PS00463">
    <property type="entry name" value="ZN2_CY6_FUNGAL_1"/>
    <property type="match status" value="1"/>
</dbReference>
<dbReference type="GO" id="GO:0000981">
    <property type="term" value="F:DNA-binding transcription factor activity, RNA polymerase II-specific"/>
    <property type="evidence" value="ECO:0007669"/>
    <property type="project" value="InterPro"/>
</dbReference>
<keyword evidence="2" id="KW-0479">Metal-binding</keyword>
<dbReference type="GO" id="GO:0003677">
    <property type="term" value="F:DNA binding"/>
    <property type="evidence" value="ECO:0007669"/>
    <property type="project" value="UniProtKB-KW"/>
</dbReference>
<reference evidence="9" key="1">
    <citation type="submission" date="2020-02" db="EMBL/GenBank/DDBJ databases">
        <authorList>
            <person name="Palmer J.M."/>
        </authorList>
    </citation>
    <scope>NUCLEOTIDE SEQUENCE</scope>
    <source>
        <strain evidence="9">EPUS1.4</strain>
        <tissue evidence="9">Thallus</tissue>
    </source>
</reference>
<comment type="caution">
    <text evidence="9">The sequence shown here is derived from an EMBL/GenBank/DDBJ whole genome shotgun (WGS) entry which is preliminary data.</text>
</comment>
<evidence type="ECO:0000259" key="8">
    <source>
        <dbReference type="PROSITE" id="PS50048"/>
    </source>
</evidence>
<evidence type="ECO:0000256" key="5">
    <source>
        <dbReference type="ARBA" id="ARBA00023163"/>
    </source>
</evidence>
<keyword evidence="3" id="KW-0805">Transcription regulation</keyword>
<name>A0A8H7E9H9_9EURO</name>
<sequence>MEPHSTLPVNEGTPNLVTPASLDTAGTQTRILMSKGQPINSPSIARRRGSSKRGITSTVIKRSASSPNVRAMESGEGSSMSMSDKRRNKLGYHRTSVACGHCRRRKIRCLLAPGDPQSRCSNCIRLKKECNFYPVDQQPPPDKTARSGSKAEISSSNGAETSAASSPAHHAGSQMLEQVESYHQLQPHPLQTNHENQTFDPYSASTLSPPERTPMSGLPYDFPQGFATSSPWENSSFMSHSPQSLGIDRSLSGEASGSLWRQSGSPLTGTYPPSLLSMNSPSMSMTPSSQGSREALYPHGARDDRNRHPPTAPMRSMSLVTPEELPPQYQARFLQQSPHPADRIAVTPGVATHPLYNHAAHDTSSYVPHSSMEIDSLAHPEGVGHQAGFAFSQWSGYPQQNTQMVDSGTEGFSREWYAGSPNVGQGSRR</sequence>